<protein>
    <submittedName>
        <fullName evidence="1">Uncharacterized protein</fullName>
    </submittedName>
</protein>
<dbReference type="AlphaFoldDB" id="A0A645HTA3"/>
<sequence>MHDSANPDCEPRLFFDIIPEAFDPQINKYCVQIITAIRNAVEQEGGVKAFAKKINTPEYEFDFLYDHDKIPSVKIFEQSFPYITKQLAHELVLKIEHELLKMLRNTSEQYQKKEISRGEAREQLIFILKKIESYYEKPEQLFELGQDLGQAASLIQKYSLKVDHDSPL</sequence>
<reference evidence="1" key="1">
    <citation type="submission" date="2019-08" db="EMBL/GenBank/DDBJ databases">
        <authorList>
            <person name="Kucharzyk K."/>
            <person name="Murdoch R.W."/>
            <person name="Higgins S."/>
            <person name="Loffler F."/>
        </authorList>
    </citation>
    <scope>NUCLEOTIDE SEQUENCE</scope>
</reference>
<name>A0A645HTA3_9ZZZZ</name>
<proteinExistence type="predicted"/>
<gene>
    <name evidence="1" type="ORF">SDC9_189247</name>
</gene>
<organism evidence="1">
    <name type="scientific">bioreactor metagenome</name>
    <dbReference type="NCBI Taxonomy" id="1076179"/>
    <lineage>
        <taxon>unclassified sequences</taxon>
        <taxon>metagenomes</taxon>
        <taxon>ecological metagenomes</taxon>
    </lineage>
</organism>
<comment type="caution">
    <text evidence="1">The sequence shown here is derived from an EMBL/GenBank/DDBJ whole genome shotgun (WGS) entry which is preliminary data.</text>
</comment>
<evidence type="ECO:0000313" key="1">
    <source>
        <dbReference type="EMBL" id="MPN41692.1"/>
    </source>
</evidence>
<accession>A0A645HTA3</accession>
<dbReference type="EMBL" id="VSSQ01098912">
    <property type="protein sequence ID" value="MPN41692.1"/>
    <property type="molecule type" value="Genomic_DNA"/>
</dbReference>